<proteinExistence type="predicted"/>
<name>A0A9D7SUL8_9BACT</name>
<evidence type="ECO:0008006" key="3">
    <source>
        <dbReference type="Google" id="ProtNLM"/>
    </source>
</evidence>
<dbReference type="PROSITE" id="PS51257">
    <property type="entry name" value="PROKAR_LIPOPROTEIN"/>
    <property type="match status" value="1"/>
</dbReference>
<accession>A0A9D7SUL8</accession>
<reference evidence="1 2" key="1">
    <citation type="submission" date="2020-10" db="EMBL/GenBank/DDBJ databases">
        <title>Connecting structure to function with the recovery of over 1000 high-quality activated sludge metagenome-assembled genomes encoding full-length rRNA genes using long-read sequencing.</title>
        <authorList>
            <person name="Singleton C.M."/>
            <person name="Petriglieri F."/>
            <person name="Kristensen J.M."/>
            <person name="Kirkegaard R.H."/>
            <person name="Michaelsen T.Y."/>
            <person name="Andersen M.H."/>
            <person name="Karst S.M."/>
            <person name="Dueholm M.S."/>
            <person name="Nielsen P.H."/>
            <person name="Albertsen M."/>
        </authorList>
    </citation>
    <scope>NUCLEOTIDE SEQUENCE [LARGE SCALE GENOMIC DNA]</scope>
    <source>
        <strain evidence="1">Ribe_18-Q3-R11-54_MAXAC.273</strain>
    </source>
</reference>
<dbReference type="Proteomes" id="UP000808337">
    <property type="component" value="Unassembled WGS sequence"/>
</dbReference>
<evidence type="ECO:0000313" key="1">
    <source>
        <dbReference type="EMBL" id="MBK9981259.1"/>
    </source>
</evidence>
<comment type="caution">
    <text evidence="1">The sequence shown here is derived from an EMBL/GenBank/DDBJ whole genome shotgun (WGS) entry which is preliminary data.</text>
</comment>
<protein>
    <recommendedName>
        <fullName evidence="3">Lipocalin-like domain-containing protein</fullName>
    </recommendedName>
</protein>
<evidence type="ECO:0000313" key="2">
    <source>
        <dbReference type="Proteomes" id="UP000808337"/>
    </source>
</evidence>
<dbReference type="AlphaFoldDB" id="A0A9D7SUL8"/>
<dbReference type="EMBL" id="JADKGY010000001">
    <property type="protein sequence ID" value="MBK9981259.1"/>
    <property type="molecule type" value="Genomic_DNA"/>
</dbReference>
<sequence length="136" mass="15636">MRNLNIVTDQLPCSFMHSFCLLGTAVLFLFACRQGDTFQEGQLLGRWEITKAERNGRETEYLRRGYFIIEQSMMTINITGADEKGPYKMANNKLVMGGKNFELEVVKNDTLIVKYLAGPNSEFVFHMLKKKKEDVN</sequence>
<gene>
    <name evidence="1" type="ORF">IPP15_02340</name>
</gene>
<organism evidence="1 2">
    <name type="scientific">Candidatus Opimibacter skivensis</name>
    <dbReference type="NCBI Taxonomy" id="2982028"/>
    <lineage>
        <taxon>Bacteria</taxon>
        <taxon>Pseudomonadati</taxon>
        <taxon>Bacteroidota</taxon>
        <taxon>Saprospiria</taxon>
        <taxon>Saprospirales</taxon>
        <taxon>Saprospiraceae</taxon>
        <taxon>Candidatus Opimibacter</taxon>
    </lineage>
</organism>